<dbReference type="Proteomes" id="UP000004208">
    <property type="component" value="Unassembled WGS sequence"/>
</dbReference>
<proteinExistence type="predicted"/>
<evidence type="ECO:0000256" key="1">
    <source>
        <dbReference type="SAM" id="MobiDB-lite"/>
    </source>
</evidence>
<sequence>MHAALLIFQGSLPIVICNLARDPDIFRENRFTSSGTRTEPTWPPPPVPRRYTA</sequence>
<accession>D7W9S8</accession>
<reference evidence="2" key="1">
    <citation type="submission" date="2010-06" db="EMBL/GenBank/DDBJ databases">
        <authorList>
            <person name="Muzny D."/>
            <person name="Qin X."/>
            <person name="Buhay C."/>
            <person name="Dugan-Rocha S."/>
            <person name="Ding Y."/>
            <person name="Chen G."/>
            <person name="Hawes A."/>
            <person name="Holder M."/>
            <person name="Jhangiani S."/>
            <person name="Johnson A."/>
            <person name="Khan Z."/>
            <person name="Li Z."/>
            <person name="Liu W."/>
            <person name="Liu X."/>
            <person name="Perez L."/>
            <person name="Shen H."/>
            <person name="Wang Q."/>
            <person name="Watt J."/>
            <person name="Xi L."/>
            <person name="Xin Y."/>
            <person name="Zhou J."/>
            <person name="Deng J."/>
            <person name="Jiang H."/>
            <person name="Liu Y."/>
            <person name="Qu J."/>
            <person name="Song X.-Z."/>
            <person name="Zhang L."/>
            <person name="Villasana D."/>
            <person name="Johnson A."/>
            <person name="Liu J."/>
            <person name="Liyanage D."/>
            <person name="Lorensuhewa L."/>
            <person name="Robinson T."/>
            <person name="Song A."/>
            <person name="Song B.-B."/>
            <person name="Dinh H."/>
            <person name="Thornton R."/>
            <person name="Coyle M."/>
            <person name="Francisco L."/>
            <person name="Jackson L."/>
            <person name="Javaid M."/>
            <person name="Korchina V."/>
            <person name="Kovar C."/>
            <person name="Mata R."/>
            <person name="Mathew T."/>
            <person name="Ngo R."/>
            <person name="Nguyen L."/>
            <person name="Nguyen N."/>
            <person name="Okwuonu G."/>
            <person name="Ongeri F."/>
            <person name="Pham C."/>
            <person name="Simmons D."/>
            <person name="Wilczek-Boney K."/>
            <person name="Hale W."/>
            <person name="Jakkamsetti A."/>
            <person name="Pham P."/>
            <person name="Ruth R."/>
            <person name="San Lucas F."/>
            <person name="Warren J."/>
            <person name="Zhang J."/>
            <person name="Zhao Z."/>
            <person name="Zhou C."/>
            <person name="Zhu D."/>
            <person name="Lee S."/>
            <person name="Bess C."/>
            <person name="Blankenburg K."/>
            <person name="Forbes L."/>
            <person name="Fu Q."/>
            <person name="Gubbala S."/>
            <person name="Hirani K."/>
            <person name="Jayaseelan J.C."/>
            <person name="Lara F."/>
            <person name="Munidasa M."/>
            <person name="Palculict T."/>
            <person name="Patil S."/>
            <person name="Pu L.-L."/>
            <person name="Saada N."/>
            <person name="Tang L."/>
            <person name="Weissenberger G."/>
            <person name="Zhu Y."/>
            <person name="Hemphill L."/>
            <person name="Shang Y."/>
            <person name="Youmans B."/>
            <person name="Ayvaz T."/>
            <person name="Ross M."/>
            <person name="Santibanez J."/>
            <person name="Aqrawi P."/>
            <person name="Gross S."/>
            <person name="Joshi V."/>
            <person name="Fowler G."/>
            <person name="Nazareth L."/>
            <person name="Reid J."/>
            <person name="Worley K."/>
            <person name="Petrosino J."/>
            <person name="Highlander S."/>
            <person name="Gibbs R."/>
        </authorList>
    </citation>
    <scope>NUCLEOTIDE SEQUENCE [LARGE SCALE GENOMIC DNA]</scope>
    <source>
        <strain evidence="2">ATCC 33030</strain>
    </source>
</reference>
<gene>
    <name evidence="2" type="ORF">HMPREF0291_10803</name>
</gene>
<organism evidence="2 3">
    <name type="scientific">Corynebacterium genitalium ATCC 33030</name>
    <dbReference type="NCBI Taxonomy" id="585529"/>
    <lineage>
        <taxon>Bacteria</taxon>
        <taxon>Bacillati</taxon>
        <taxon>Actinomycetota</taxon>
        <taxon>Actinomycetes</taxon>
        <taxon>Mycobacteriales</taxon>
        <taxon>Corynebacteriaceae</taxon>
        <taxon>Corynebacterium</taxon>
    </lineage>
</organism>
<comment type="caution">
    <text evidence="2">The sequence shown here is derived from an EMBL/GenBank/DDBJ whole genome shotgun (WGS) entry which is preliminary data.</text>
</comment>
<dbReference type="EMBL" id="ACLJ02000001">
    <property type="protein sequence ID" value="EFK55545.1"/>
    <property type="molecule type" value="Genomic_DNA"/>
</dbReference>
<keyword evidence="3" id="KW-1185">Reference proteome</keyword>
<protein>
    <submittedName>
        <fullName evidence="2">Uncharacterized protein</fullName>
    </submittedName>
</protein>
<evidence type="ECO:0000313" key="3">
    <source>
        <dbReference type="Proteomes" id="UP000004208"/>
    </source>
</evidence>
<dbReference type="STRING" id="585529.HMPREF0291_10803"/>
<dbReference type="AlphaFoldDB" id="D7W9S8"/>
<feature type="compositionally biased region" description="Pro residues" evidence="1">
    <location>
        <begin position="41"/>
        <end position="53"/>
    </location>
</feature>
<evidence type="ECO:0000313" key="2">
    <source>
        <dbReference type="EMBL" id="EFK55545.1"/>
    </source>
</evidence>
<feature type="region of interest" description="Disordered" evidence="1">
    <location>
        <begin position="28"/>
        <end position="53"/>
    </location>
</feature>
<dbReference type="HOGENOM" id="CLU_3060578_0_0_11"/>
<name>D7W9S8_9CORY</name>